<gene>
    <name evidence="1" type="ORF">JE024_39370</name>
</gene>
<protein>
    <submittedName>
        <fullName evidence="1">Uncharacterized protein</fullName>
    </submittedName>
</protein>
<dbReference type="EMBL" id="JAFEJA010000003">
    <property type="protein sequence ID" value="MBM9624600.1"/>
    <property type="molecule type" value="Genomic_DNA"/>
</dbReference>
<name>A0ABS2V730_9ACTN</name>
<organism evidence="1 2">
    <name type="scientific">Streptomyces zhihengii</name>
    <dbReference type="NCBI Taxonomy" id="1818004"/>
    <lineage>
        <taxon>Bacteria</taxon>
        <taxon>Bacillati</taxon>
        <taxon>Actinomycetota</taxon>
        <taxon>Actinomycetes</taxon>
        <taxon>Kitasatosporales</taxon>
        <taxon>Streptomycetaceae</taxon>
        <taxon>Streptomyces</taxon>
    </lineage>
</organism>
<comment type="caution">
    <text evidence="1">The sequence shown here is derived from an EMBL/GenBank/DDBJ whole genome shotgun (WGS) entry which is preliminary data.</text>
</comment>
<reference evidence="1 2" key="1">
    <citation type="journal article" date="2016" name="Arch. Microbiol.">
        <title>Streptomyces zhihengii sp. nov., isolated from rhizospheric soil of Psammosilene tunicoides.</title>
        <authorList>
            <person name="Huang M.J."/>
            <person name="Fei J.J."/>
            <person name="Salam N."/>
            <person name="Kim C.J."/>
            <person name="Hozzein W.N."/>
            <person name="Xiao M."/>
            <person name="Huang H.Q."/>
            <person name="Li W.J."/>
        </authorList>
    </citation>
    <scope>NUCLEOTIDE SEQUENCE [LARGE SCALE GENOMIC DNA]</scope>
    <source>
        <strain evidence="1 2">YIM T102</strain>
    </source>
</reference>
<dbReference type="RefSeq" id="WP_205378760.1">
    <property type="nucleotide sequence ID" value="NZ_JAFEJA010000003.1"/>
</dbReference>
<evidence type="ECO:0000313" key="2">
    <source>
        <dbReference type="Proteomes" id="UP000664109"/>
    </source>
</evidence>
<keyword evidence="2" id="KW-1185">Reference proteome</keyword>
<proteinExistence type="predicted"/>
<evidence type="ECO:0000313" key="1">
    <source>
        <dbReference type="EMBL" id="MBM9624600.1"/>
    </source>
</evidence>
<sequence length="74" mass="8186">MARAPIVVHRLSMDGGRRVTVVRTGRREILGLAHSDDDLVVLLENAGIVDPGALLDDPQWVAWRGGRAHQWHLS</sequence>
<geneLocation type="plasmid" evidence="1">
    <name>unnamed1</name>
</geneLocation>
<keyword evidence="1" id="KW-0614">Plasmid</keyword>
<dbReference type="Proteomes" id="UP000664109">
    <property type="component" value="Unassembled WGS sequence"/>
</dbReference>
<accession>A0ABS2V730</accession>